<dbReference type="InterPro" id="IPR051925">
    <property type="entry name" value="RNA-binding_domain"/>
</dbReference>
<name>A0A1T5KLQ8_9FIRM</name>
<dbReference type="EMBL" id="FUZT01000004">
    <property type="protein sequence ID" value="SKC64676.1"/>
    <property type="molecule type" value="Genomic_DNA"/>
</dbReference>
<sequence>MLTSKNRSYLKGLANNIEAITYIGKEGITDGFLKQLDEALEAREIVKVSIQKNSILDTKKAANEIAKLTGSEFVQAIGRKFVLYRKSKNNPKIDLPN</sequence>
<dbReference type="InterPro" id="IPR017924">
    <property type="entry name" value="RNA-binding_YhbY"/>
</dbReference>
<evidence type="ECO:0000256" key="1">
    <source>
        <dbReference type="ARBA" id="ARBA00022884"/>
    </source>
</evidence>
<proteinExistence type="predicted"/>
<evidence type="ECO:0000256" key="2">
    <source>
        <dbReference type="PROSITE-ProRule" id="PRU00626"/>
    </source>
</evidence>
<dbReference type="STRING" id="36842.SAMN02194393_01949"/>
<keyword evidence="5" id="KW-1185">Reference proteome</keyword>
<dbReference type="NCBIfam" id="TIGR00253">
    <property type="entry name" value="RNA_bind_YhbY"/>
    <property type="match status" value="1"/>
</dbReference>
<dbReference type="InterPro" id="IPR035920">
    <property type="entry name" value="YhbY-like_sf"/>
</dbReference>
<feature type="domain" description="CRM" evidence="3">
    <location>
        <begin position="1"/>
        <end position="96"/>
    </location>
</feature>
<dbReference type="PANTHER" id="PTHR40065">
    <property type="entry name" value="RNA-BINDING PROTEIN YHBY"/>
    <property type="match status" value="1"/>
</dbReference>
<dbReference type="Pfam" id="PF01985">
    <property type="entry name" value="CRS1_YhbY"/>
    <property type="match status" value="1"/>
</dbReference>
<dbReference type="AlphaFoldDB" id="A0A1T5KLQ8"/>
<reference evidence="4 5" key="1">
    <citation type="submission" date="2017-02" db="EMBL/GenBank/DDBJ databases">
        <authorList>
            <person name="Peterson S.W."/>
        </authorList>
    </citation>
    <scope>NUCLEOTIDE SEQUENCE [LARGE SCALE GENOMIC DNA]</scope>
    <source>
        <strain evidence="4 5">M1</strain>
    </source>
</reference>
<keyword evidence="1 2" id="KW-0694">RNA-binding</keyword>
<protein>
    <submittedName>
        <fullName evidence="4">RNA-binding protein</fullName>
    </submittedName>
</protein>
<dbReference type="Gene3D" id="3.30.110.60">
    <property type="entry name" value="YhbY-like"/>
    <property type="match status" value="1"/>
</dbReference>
<gene>
    <name evidence="4" type="ORF">SAMN02194393_01949</name>
</gene>
<dbReference type="Proteomes" id="UP000190285">
    <property type="component" value="Unassembled WGS sequence"/>
</dbReference>
<accession>A0A1T5KLQ8</accession>
<dbReference type="GO" id="GO:0003723">
    <property type="term" value="F:RNA binding"/>
    <property type="evidence" value="ECO:0007669"/>
    <property type="project" value="UniProtKB-UniRule"/>
</dbReference>
<dbReference type="InterPro" id="IPR001890">
    <property type="entry name" value="RNA-binding_CRM"/>
</dbReference>
<evidence type="ECO:0000259" key="3">
    <source>
        <dbReference type="PROSITE" id="PS51295"/>
    </source>
</evidence>
<organism evidence="4 5">
    <name type="scientific">Maledivibacter halophilus</name>
    <dbReference type="NCBI Taxonomy" id="36842"/>
    <lineage>
        <taxon>Bacteria</taxon>
        <taxon>Bacillati</taxon>
        <taxon>Bacillota</taxon>
        <taxon>Clostridia</taxon>
        <taxon>Peptostreptococcales</taxon>
        <taxon>Caminicellaceae</taxon>
        <taxon>Maledivibacter</taxon>
    </lineage>
</organism>
<dbReference type="PANTHER" id="PTHR40065:SF3">
    <property type="entry name" value="RNA-BINDING PROTEIN YHBY"/>
    <property type="match status" value="1"/>
</dbReference>
<dbReference type="OrthoDB" id="9797519at2"/>
<dbReference type="RefSeq" id="WP_079491203.1">
    <property type="nucleotide sequence ID" value="NZ_FUZT01000004.1"/>
</dbReference>
<dbReference type="PROSITE" id="PS51295">
    <property type="entry name" value="CRM"/>
    <property type="match status" value="1"/>
</dbReference>
<evidence type="ECO:0000313" key="4">
    <source>
        <dbReference type="EMBL" id="SKC64676.1"/>
    </source>
</evidence>
<evidence type="ECO:0000313" key="5">
    <source>
        <dbReference type="Proteomes" id="UP000190285"/>
    </source>
</evidence>
<dbReference type="SMART" id="SM01103">
    <property type="entry name" value="CRS1_YhbY"/>
    <property type="match status" value="1"/>
</dbReference>
<dbReference type="SUPFAM" id="SSF75471">
    <property type="entry name" value="YhbY-like"/>
    <property type="match status" value="1"/>
</dbReference>